<dbReference type="PRINTS" id="PR00377">
    <property type="entry name" value="IMPHPHTASES"/>
</dbReference>
<evidence type="ECO:0000256" key="13">
    <source>
        <dbReference type="SAM" id="MobiDB-lite"/>
    </source>
</evidence>
<comment type="subcellular location">
    <subcellularLocation>
        <location evidence="3">Membrane</location>
        <topology evidence="3">Multi-pass membrane protein</topology>
    </subcellularLocation>
</comment>
<comment type="cofactor">
    <cofactor evidence="2 12">
        <name>Mg(2+)</name>
        <dbReference type="ChEBI" id="CHEBI:18420"/>
    </cofactor>
</comment>
<dbReference type="Proteomes" id="UP001146120">
    <property type="component" value="Unassembled WGS sequence"/>
</dbReference>
<feature type="region of interest" description="Disordered" evidence="13">
    <location>
        <begin position="766"/>
        <end position="807"/>
    </location>
</feature>
<accession>A0AAV2YPF4</accession>
<dbReference type="PROSITE" id="PS00630">
    <property type="entry name" value="IMP_2"/>
    <property type="match status" value="1"/>
</dbReference>
<feature type="transmembrane region" description="Helical" evidence="14">
    <location>
        <begin position="336"/>
        <end position="359"/>
    </location>
</feature>
<feature type="transmembrane region" description="Helical" evidence="14">
    <location>
        <begin position="629"/>
        <end position="651"/>
    </location>
</feature>
<dbReference type="Pfam" id="PF00459">
    <property type="entry name" value="Inositol_P"/>
    <property type="match status" value="1"/>
</dbReference>
<feature type="binding site" evidence="12">
    <location>
        <position position="119"/>
    </location>
    <ligand>
        <name>Mg(2+)</name>
        <dbReference type="ChEBI" id="CHEBI:18420"/>
        <label>1</label>
        <note>catalytic</note>
    </ligand>
</feature>
<evidence type="ECO:0000256" key="12">
    <source>
        <dbReference type="PIRSR" id="PIRSR600760-2"/>
    </source>
</evidence>
<keyword evidence="9 12" id="KW-0460">Magnesium</keyword>
<feature type="transmembrane region" description="Helical" evidence="14">
    <location>
        <begin position="588"/>
        <end position="608"/>
    </location>
</feature>
<feature type="binding site" evidence="12">
    <location>
        <position position="244"/>
    </location>
    <ligand>
        <name>Mg(2+)</name>
        <dbReference type="ChEBI" id="CHEBI:18420"/>
        <label>1</label>
        <note>catalytic</note>
    </ligand>
</feature>
<dbReference type="Pfam" id="PF03124">
    <property type="entry name" value="EXS"/>
    <property type="match status" value="1"/>
</dbReference>
<evidence type="ECO:0000256" key="11">
    <source>
        <dbReference type="ARBA" id="ARBA00023136"/>
    </source>
</evidence>
<dbReference type="SUPFAM" id="SSF56655">
    <property type="entry name" value="Carbohydrate phosphatase"/>
    <property type="match status" value="1"/>
</dbReference>
<reference evidence="16" key="2">
    <citation type="journal article" date="2023" name="Microbiol Resour">
        <title>Decontamination and Annotation of the Draft Genome Sequence of the Oomycete Lagenidium giganteum ARSEF 373.</title>
        <authorList>
            <person name="Morgan W.R."/>
            <person name="Tartar A."/>
        </authorList>
    </citation>
    <scope>NUCLEOTIDE SEQUENCE</scope>
    <source>
        <strain evidence="16">ARSEF 373</strain>
    </source>
</reference>
<dbReference type="InterPro" id="IPR020550">
    <property type="entry name" value="Inositol_monophosphatase_CS"/>
</dbReference>
<evidence type="ECO:0000259" key="15">
    <source>
        <dbReference type="PROSITE" id="PS51380"/>
    </source>
</evidence>
<dbReference type="Gene3D" id="3.30.540.10">
    <property type="entry name" value="Fructose-1,6-Bisphosphatase, subunit A, domain 1"/>
    <property type="match status" value="1"/>
</dbReference>
<feature type="transmembrane region" description="Helical" evidence="14">
    <location>
        <begin position="420"/>
        <end position="438"/>
    </location>
</feature>
<evidence type="ECO:0000256" key="14">
    <source>
        <dbReference type="SAM" id="Phobius"/>
    </source>
</evidence>
<keyword evidence="8" id="KW-0378">Hydrolase</keyword>
<dbReference type="PANTHER" id="PTHR20854">
    <property type="entry name" value="INOSITOL MONOPHOSPHATASE"/>
    <property type="match status" value="1"/>
</dbReference>
<dbReference type="PROSITE" id="PS00629">
    <property type="entry name" value="IMP_1"/>
    <property type="match status" value="1"/>
</dbReference>
<evidence type="ECO:0000256" key="5">
    <source>
        <dbReference type="ARBA" id="ARBA00013106"/>
    </source>
</evidence>
<dbReference type="GO" id="GO:0016020">
    <property type="term" value="C:membrane"/>
    <property type="evidence" value="ECO:0007669"/>
    <property type="project" value="UniProtKB-SubCell"/>
</dbReference>
<dbReference type="FunFam" id="3.30.540.10:FF:000013">
    <property type="entry name" value="Inositol-1-monophosphatase"/>
    <property type="match status" value="1"/>
</dbReference>
<keyword evidence="10 14" id="KW-1133">Transmembrane helix</keyword>
<feature type="binding site" evidence="12">
    <location>
        <position position="90"/>
    </location>
    <ligand>
        <name>Mg(2+)</name>
        <dbReference type="ChEBI" id="CHEBI:18420"/>
        <label>2</label>
    </ligand>
</feature>
<dbReference type="AlphaFoldDB" id="A0AAV2YPF4"/>
<feature type="domain" description="EXS" evidence="15">
    <location>
        <begin position="514"/>
        <end position="717"/>
    </location>
</feature>
<evidence type="ECO:0000313" key="17">
    <source>
        <dbReference type="Proteomes" id="UP001146120"/>
    </source>
</evidence>
<feature type="binding site" evidence="12">
    <location>
        <position position="120"/>
    </location>
    <ligand>
        <name>Mg(2+)</name>
        <dbReference type="ChEBI" id="CHEBI:18420"/>
        <label>1</label>
        <note>catalytic</note>
    </ligand>
</feature>
<feature type="binding site" evidence="12">
    <location>
        <position position="117"/>
    </location>
    <ligand>
        <name>Mg(2+)</name>
        <dbReference type="ChEBI" id="CHEBI:18420"/>
        <label>1</label>
        <note>catalytic</note>
    </ligand>
</feature>
<feature type="region of interest" description="Disordered" evidence="13">
    <location>
        <begin position="715"/>
        <end position="742"/>
    </location>
</feature>
<dbReference type="InterPro" id="IPR004342">
    <property type="entry name" value="EXS_C"/>
</dbReference>
<evidence type="ECO:0000256" key="7">
    <source>
        <dbReference type="ARBA" id="ARBA00022723"/>
    </source>
</evidence>
<dbReference type="GO" id="GO:0046872">
    <property type="term" value="F:metal ion binding"/>
    <property type="evidence" value="ECO:0007669"/>
    <property type="project" value="UniProtKB-KW"/>
</dbReference>
<keyword evidence="17" id="KW-1185">Reference proteome</keyword>
<dbReference type="PROSITE" id="PS51380">
    <property type="entry name" value="EXS"/>
    <property type="match status" value="1"/>
</dbReference>
<name>A0AAV2YPF4_9STRA</name>
<sequence length="807" mass="88756">MPLRRTTEAISAMSATGTTTPDCALEEMLQTAIEAARAAGAHMRANLRSARVEKTKSNKDDLVTVVDKQCQDIVFRTIKETYPTHEFLGEESVEPGSEASKQAMLAMVSKEWLWIVDPIDGTTNFVHKRPSSVVSVACANRGEVVVGVIYDPYRDEIFATRKGKGTHLNGRRVYVSEESTFSEALIGFGIGTKDSVRLPMLDCVREFSASCRGLRLQGAAALELAWTSCGRQTGFYELDLNSWDVAAGALLVQEAGGRVSDSAGNAFTLNTRNIVVSNGVGDIHQTILDKIALANAVTVRASSTQQLPTAALVRALAEASALPAAADASAKKVNPWFFMCGPLAANAFLLGAACNLYLFQRHDLAIDKVFDMRQHEIPTAKGVAGFAGVLFLVQMAVFGAAAHRRGDQFGQDEVRMELLLVLYCVLAALLLFCPFDVLHRPCRMFIIRKLGRCLWPFQYAFSLQLPPSATPFVEVFLADGLTSLSKFIQDAAVAFMLLCLSFTQELEELRGSYVTKMKHSPLPYFAASVPYIIRATQCLISFKRTTNSNDRFLHLLNTLKYCSSLLVISVGAYPQVMGVGSGHSKDQSTFFLFCAVFNSMYSFMWDVIMDWGLGQPSLPKRVRFLRHQLLYSPATIYYVVIAIDFSLRILWVTKWWDWRQYGVDFKMLSQLAEVCRRCMWNCVRVEWQCIKLEILGSKKLSEDSMELEQSMENMPLMDDDDSESGSSGGDDDDQGTVRQSDELMAPASITVATFSGDTTHVTVLTGASVNRHHRRPQSFDADGDAPGDISSALAGSTGAASGMAINS</sequence>
<evidence type="ECO:0000313" key="16">
    <source>
        <dbReference type="EMBL" id="DAZ95970.1"/>
    </source>
</evidence>
<dbReference type="InterPro" id="IPR020583">
    <property type="entry name" value="Inositol_monoP_metal-BS"/>
</dbReference>
<dbReference type="GO" id="GO:0007165">
    <property type="term" value="P:signal transduction"/>
    <property type="evidence" value="ECO:0007669"/>
    <property type="project" value="TreeGrafter"/>
</dbReference>
<dbReference type="PANTHER" id="PTHR20854:SF4">
    <property type="entry name" value="INOSITOL-1-MONOPHOSPHATASE-RELATED"/>
    <property type="match status" value="1"/>
</dbReference>
<comment type="caution">
    <text evidence="16">The sequence shown here is derived from an EMBL/GenBank/DDBJ whole genome shotgun (WGS) entry which is preliminary data.</text>
</comment>
<comment type="catalytic activity">
    <reaction evidence="1">
        <text>a myo-inositol phosphate + H2O = myo-inositol + phosphate</text>
        <dbReference type="Rhea" id="RHEA:24056"/>
        <dbReference type="ChEBI" id="CHEBI:15377"/>
        <dbReference type="ChEBI" id="CHEBI:17268"/>
        <dbReference type="ChEBI" id="CHEBI:43474"/>
        <dbReference type="ChEBI" id="CHEBI:84139"/>
        <dbReference type="EC" id="3.1.3.25"/>
    </reaction>
</comment>
<organism evidence="16 17">
    <name type="scientific">Lagenidium giganteum</name>
    <dbReference type="NCBI Taxonomy" id="4803"/>
    <lineage>
        <taxon>Eukaryota</taxon>
        <taxon>Sar</taxon>
        <taxon>Stramenopiles</taxon>
        <taxon>Oomycota</taxon>
        <taxon>Peronosporomycetes</taxon>
        <taxon>Pythiales</taxon>
        <taxon>Pythiaceae</taxon>
    </lineage>
</organism>
<dbReference type="GO" id="GO:0046854">
    <property type="term" value="P:phosphatidylinositol phosphate biosynthetic process"/>
    <property type="evidence" value="ECO:0007669"/>
    <property type="project" value="InterPro"/>
</dbReference>
<dbReference type="CDD" id="cd01639">
    <property type="entry name" value="IMPase"/>
    <property type="match status" value="1"/>
</dbReference>
<dbReference type="Gene3D" id="3.40.190.80">
    <property type="match status" value="1"/>
</dbReference>
<evidence type="ECO:0000256" key="3">
    <source>
        <dbReference type="ARBA" id="ARBA00004141"/>
    </source>
</evidence>
<dbReference type="PRINTS" id="PR01959">
    <property type="entry name" value="SBIMPHPHTASE"/>
</dbReference>
<reference evidence="16" key="1">
    <citation type="submission" date="2022-11" db="EMBL/GenBank/DDBJ databases">
        <authorList>
            <person name="Morgan W.R."/>
            <person name="Tartar A."/>
        </authorList>
    </citation>
    <scope>NUCLEOTIDE SEQUENCE</scope>
    <source>
        <strain evidence="16">ARSEF 373</strain>
    </source>
</reference>
<feature type="transmembrane region" description="Helical" evidence="14">
    <location>
        <begin position="380"/>
        <end position="400"/>
    </location>
</feature>
<keyword evidence="11 14" id="KW-0472">Membrane</keyword>
<evidence type="ECO:0000256" key="9">
    <source>
        <dbReference type="ARBA" id="ARBA00022842"/>
    </source>
</evidence>
<evidence type="ECO:0000256" key="1">
    <source>
        <dbReference type="ARBA" id="ARBA00001033"/>
    </source>
</evidence>
<proteinExistence type="inferred from homology"/>
<dbReference type="GO" id="GO:0008934">
    <property type="term" value="F:inositol monophosphate 1-phosphatase activity"/>
    <property type="evidence" value="ECO:0007669"/>
    <property type="project" value="InterPro"/>
</dbReference>
<keyword evidence="6 14" id="KW-0812">Transmembrane</keyword>
<evidence type="ECO:0000256" key="2">
    <source>
        <dbReference type="ARBA" id="ARBA00001946"/>
    </source>
</evidence>
<gene>
    <name evidence="16" type="ORF">N0F65_009271</name>
</gene>
<dbReference type="EC" id="3.1.3.25" evidence="5"/>
<dbReference type="GO" id="GO:0006020">
    <property type="term" value="P:inositol metabolic process"/>
    <property type="evidence" value="ECO:0007669"/>
    <property type="project" value="TreeGrafter"/>
</dbReference>
<dbReference type="EMBL" id="DAKRPA010000182">
    <property type="protein sequence ID" value="DAZ95970.1"/>
    <property type="molecule type" value="Genomic_DNA"/>
</dbReference>
<dbReference type="InterPro" id="IPR022337">
    <property type="entry name" value="Inositol_monophosphatase_SuhB"/>
</dbReference>
<evidence type="ECO:0000256" key="10">
    <source>
        <dbReference type="ARBA" id="ARBA00022989"/>
    </source>
</evidence>
<protein>
    <recommendedName>
        <fullName evidence="5">inositol-phosphate phosphatase</fullName>
        <ecNumber evidence="5">3.1.3.25</ecNumber>
    </recommendedName>
</protein>
<evidence type="ECO:0000256" key="8">
    <source>
        <dbReference type="ARBA" id="ARBA00022801"/>
    </source>
</evidence>
<dbReference type="InterPro" id="IPR033942">
    <property type="entry name" value="IMPase"/>
</dbReference>
<evidence type="ECO:0000256" key="6">
    <source>
        <dbReference type="ARBA" id="ARBA00022692"/>
    </source>
</evidence>
<feature type="compositionally biased region" description="Acidic residues" evidence="13">
    <location>
        <begin position="717"/>
        <end position="734"/>
    </location>
</feature>
<dbReference type="InterPro" id="IPR000760">
    <property type="entry name" value="Inositol_monophosphatase-like"/>
</dbReference>
<keyword evidence="7 12" id="KW-0479">Metal-binding</keyword>
<evidence type="ECO:0000256" key="4">
    <source>
        <dbReference type="ARBA" id="ARBA00009759"/>
    </source>
</evidence>
<comment type="similarity">
    <text evidence="4">Belongs to the inositol monophosphatase superfamily.</text>
</comment>
<feature type="compositionally biased region" description="Low complexity" evidence="13">
    <location>
        <begin position="790"/>
        <end position="807"/>
    </location>
</feature>